<feature type="region of interest" description="Disordered" evidence="1">
    <location>
        <begin position="166"/>
        <end position="259"/>
    </location>
</feature>
<name>A0AAD7N9D7_9AGAR</name>
<evidence type="ECO:0000259" key="2">
    <source>
        <dbReference type="Pfam" id="PF20231"/>
    </source>
</evidence>
<evidence type="ECO:0000313" key="4">
    <source>
        <dbReference type="Proteomes" id="UP001215598"/>
    </source>
</evidence>
<evidence type="ECO:0000256" key="1">
    <source>
        <dbReference type="SAM" id="MobiDB-lite"/>
    </source>
</evidence>
<protein>
    <recommendedName>
        <fullName evidence="2">DUF6589 domain-containing protein</fullName>
    </recommendedName>
</protein>
<accession>A0AAD7N9D7</accession>
<dbReference type="AlphaFoldDB" id="A0AAD7N9D7"/>
<feature type="compositionally biased region" description="Basic and acidic residues" evidence="1">
    <location>
        <begin position="249"/>
        <end position="259"/>
    </location>
</feature>
<dbReference type="Proteomes" id="UP001215598">
    <property type="component" value="Unassembled WGS sequence"/>
</dbReference>
<dbReference type="InterPro" id="IPR046496">
    <property type="entry name" value="DUF6589"/>
</dbReference>
<dbReference type="EMBL" id="JARKIB010000062">
    <property type="protein sequence ID" value="KAJ7751342.1"/>
    <property type="molecule type" value="Genomic_DNA"/>
</dbReference>
<evidence type="ECO:0000313" key="3">
    <source>
        <dbReference type="EMBL" id="KAJ7751342.1"/>
    </source>
</evidence>
<feature type="compositionally biased region" description="Acidic residues" evidence="1">
    <location>
        <begin position="200"/>
        <end position="220"/>
    </location>
</feature>
<sequence length="259" mass="28945">MGIEPTKWDDLLDWLRGDGASHATIMRLKRILITEPGIYESFRNVISTPETWHTKATDLNSCAANHYGPAASKDPSSLSRSSNAANMKRPTDLKKCDFYPTSRSMTMIWEARVLDCWRIDGDSDILNHFQELANIDCLPTLDDLLEHASIIRERYASQAAYDQSLSKAEQEDASTREQAPAGSPWTKRSSVEEPALPPDSEVDPDTEMPDLADIPDDSVEENFAAPPQHSECEDDPPSDPDPPSKSKQKLKEKSTKEDQ</sequence>
<keyword evidence="4" id="KW-1185">Reference proteome</keyword>
<dbReference type="Pfam" id="PF20231">
    <property type="entry name" value="DUF6589"/>
    <property type="match status" value="1"/>
</dbReference>
<organism evidence="3 4">
    <name type="scientific">Mycena metata</name>
    <dbReference type="NCBI Taxonomy" id="1033252"/>
    <lineage>
        <taxon>Eukaryota</taxon>
        <taxon>Fungi</taxon>
        <taxon>Dikarya</taxon>
        <taxon>Basidiomycota</taxon>
        <taxon>Agaricomycotina</taxon>
        <taxon>Agaricomycetes</taxon>
        <taxon>Agaricomycetidae</taxon>
        <taxon>Agaricales</taxon>
        <taxon>Marasmiineae</taxon>
        <taxon>Mycenaceae</taxon>
        <taxon>Mycena</taxon>
    </lineage>
</organism>
<gene>
    <name evidence="3" type="ORF">B0H16DRAFT_1460257</name>
</gene>
<proteinExistence type="predicted"/>
<reference evidence="3" key="1">
    <citation type="submission" date="2023-03" db="EMBL/GenBank/DDBJ databases">
        <title>Massive genome expansion in bonnet fungi (Mycena s.s.) driven by repeated elements and novel gene families across ecological guilds.</title>
        <authorList>
            <consortium name="Lawrence Berkeley National Laboratory"/>
            <person name="Harder C.B."/>
            <person name="Miyauchi S."/>
            <person name="Viragh M."/>
            <person name="Kuo A."/>
            <person name="Thoen E."/>
            <person name="Andreopoulos B."/>
            <person name="Lu D."/>
            <person name="Skrede I."/>
            <person name="Drula E."/>
            <person name="Henrissat B."/>
            <person name="Morin E."/>
            <person name="Kohler A."/>
            <person name="Barry K."/>
            <person name="LaButti K."/>
            <person name="Morin E."/>
            <person name="Salamov A."/>
            <person name="Lipzen A."/>
            <person name="Mereny Z."/>
            <person name="Hegedus B."/>
            <person name="Baldrian P."/>
            <person name="Stursova M."/>
            <person name="Weitz H."/>
            <person name="Taylor A."/>
            <person name="Grigoriev I.V."/>
            <person name="Nagy L.G."/>
            <person name="Martin F."/>
            <person name="Kauserud H."/>
        </authorList>
    </citation>
    <scope>NUCLEOTIDE SEQUENCE</scope>
    <source>
        <strain evidence="3">CBHHK182m</strain>
    </source>
</reference>
<feature type="domain" description="DUF6589" evidence="2">
    <location>
        <begin position="2"/>
        <end position="172"/>
    </location>
</feature>
<comment type="caution">
    <text evidence="3">The sequence shown here is derived from an EMBL/GenBank/DDBJ whole genome shotgun (WGS) entry which is preliminary data.</text>
</comment>